<evidence type="ECO:0000313" key="2">
    <source>
        <dbReference type="Proteomes" id="UP000247810"/>
    </source>
</evidence>
<reference evidence="1 2" key="1">
    <citation type="submission" date="2018-02" db="EMBL/GenBank/DDBJ databases">
        <title>The genomes of Aspergillus section Nigri reveals drivers in fungal speciation.</title>
        <authorList>
            <consortium name="DOE Joint Genome Institute"/>
            <person name="Vesth T.C."/>
            <person name="Nybo J."/>
            <person name="Theobald S."/>
            <person name="Brandl J."/>
            <person name="Frisvad J.C."/>
            <person name="Nielsen K.F."/>
            <person name="Lyhne E.K."/>
            <person name="Kogle M.E."/>
            <person name="Kuo A."/>
            <person name="Riley R."/>
            <person name="Clum A."/>
            <person name="Nolan M."/>
            <person name="Lipzen A."/>
            <person name="Salamov A."/>
            <person name="Henrissat B."/>
            <person name="Wiebenga A."/>
            <person name="De vries R.P."/>
            <person name="Grigoriev I.V."/>
            <person name="Mortensen U.H."/>
            <person name="Andersen M.R."/>
            <person name="Baker S.E."/>
        </authorList>
    </citation>
    <scope>NUCLEOTIDE SEQUENCE [LARGE SCALE GENOMIC DNA]</scope>
    <source>
        <strain evidence="1 2">CBS 707.79</strain>
    </source>
</reference>
<accession>A0A319E0S7</accession>
<name>A0A319E0S7_9EURO</name>
<protein>
    <submittedName>
        <fullName evidence="1">Uncharacterized protein</fullName>
    </submittedName>
</protein>
<keyword evidence="2" id="KW-1185">Reference proteome</keyword>
<dbReference type="Proteomes" id="UP000247810">
    <property type="component" value="Unassembled WGS sequence"/>
</dbReference>
<dbReference type="OrthoDB" id="10029320at2759"/>
<dbReference type="VEuPathDB" id="FungiDB:BO71DRAFT_478910"/>
<dbReference type="AlphaFoldDB" id="A0A319E0S7"/>
<evidence type="ECO:0000313" key="1">
    <source>
        <dbReference type="EMBL" id="PYI00048.1"/>
    </source>
</evidence>
<dbReference type="STRING" id="1448320.A0A319E0S7"/>
<proteinExistence type="predicted"/>
<organism evidence="1 2">
    <name type="scientific">Aspergillus ellipticus CBS 707.79</name>
    <dbReference type="NCBI Taxonomy" id="1448320"/>
    <lineage>
        <taxon>Eukaryota</taxon>
        <taxon>Fungi</taxon>
        <taxon>Dikarya</taxon>
        <taxon>Ascomycota</taxon>
        <taxon>Pezizomycotina</taxon>
        <taxon>Eurotiomycetes</taxon>
        <taxon>Eurotiomycetidae</taxon>
        <taxon>Eurotiales</taxon>
        <taxon>Aspergillaceae</taxon>
        <taxon>Aspergillus</taxon>
        <taxon>Aspergillus subgen. Circumdati</taxon>
    </lineage>
</organism>
<gene>
    <name evidence="1" type="ORF">BO71DRAFT_478910</name>
</gene>
<sequence length="216" mass="24435">MHGPNVHAEGLGGRMVITTAAVCLTSCFYNVLKPIPSYDPIFGHLQLMPGLAKKYPSDTLQSQTLAILSMEYPGLRSGFYIDIGHLCARYSSPPLPRSPYRPTPLQATQYSFIGLVGEHAAVDEMVFQALEARREPWPVVERLFRWADYCARERQDWPAVKMAYLDRHQELAYIDSLTIDGSVIRPWVVTSREKLCRRKPLPGLPQESAQLDIPQH</sequence>
<dbReference type="EMBL" id="KZ825797">
    <property type="protein sequence ID" value="PYI00048.1"/>
    <property type="molecule type" value="Genomic_DNA"/>
</dbReference>